<evidence type="ECO:0000313" key="1">
    <source>
        <dbReference type="EMBL" id="TMR34971.1"/>
    </source>
</evidence>
<reference evidence="1 2" key="1">
    <citation type="submission" date="2019-05" db="EMBL/GenBank/DDBJ databases">
        <title>Draft genome sequence of Actinomadura geliboluensis A8036.</title>
        <authorList>
            <person name="Saricaoglu S."/>
            <person name="Isik K."/>
        </authorList>
    </citation>
    <scope>NUCLEOTIDE SEQUENCE [LARGE SCALE GENOMIC DNA]</scope>
    <source>
        <strain evidence="1 2">A8036</strain>
    </source>
</reference>
<comment type="caution">
    <text evidence="1">The sequence shown here is derived from an EMBL/GenBank/DDBJ whole genome shotgun (WGS) entry which is preliminary data.</text>
</comment>
<dbReference type="Proteomes" id="UP000305238">
    <property type="component" value="Unassembled WGS sequence"/>
</dbReference>
<protein>
    <recommendedName>
        <fullName evidence="3">VWA domain-containing protein</fullName>
    </recommendedName>
</protein>
<name>A0A5S4GR03_9ACTN</name>
<sequence>MTEFAARDPREDFVKAVDALDSALDLTRPGAARLLVIVSDGRFKDDQPTDGQKRIDRLTAAGCGVLWLSMSAKTRAMNGAHLVTLSDPAAAADAIGAAAARALRNA</sequence>
<evidence type="ECO:0008006" key="3">
    <source>
        <dbReference type="Google" id="ProtNLM"/>
    </source>
</evidence>
<evidence type="ECO:0000313" key="2">
    <source>
        <dbReference type="Proteomes" id="UP000305238"/>
    </source>
</evidence>
<proteinExistence type="predicted"/>
<gene>
    <name evidence="1" type="ORF">ETD96_24015</name>
</gene>
<keyword evidence="2" id="KW-1185">Reference proteome</keyword>
<accession>A0A5S4GR03</accession>
<organism evidence="1 2">
    <name type="scientific">Actinomadura geliboluensis</name>
    <dbReference type="NCBI Taxonomy" id="882440"/>
    <lineage>
        <taxon>Bacteria</taxon>
        <taxon>Bacillati</taxon>
        <taxon>Actinomycetota</taxon>
        <taxon>Actinomycetes</taxon>
        <taxon>Streptosporangiales</taxon>
        <taxon>Thermomonosporaceae</taxon>
        <taxon>Actinomadura</taxon>
    </lineage>
</organism>
<dbReference type="AlphaFoldDB" id="A0A5S4GR03"/>
<dbReference type="OrthoDB" id="4025922at2"/>
<dbReference type="EMBL" id="VCKZ01000189">
    <property type="protein sequence ID" value="TMR34971.1"/>
    <property type="molecule type" value="Genomic_DNA"/>
</dbReference>